<feature type="transmembrane region" description="Helical" evidence="1">
    <location>
        <begin position="23"/>
        <end position="48"/>
    </location>
</feature>
<accession>A0AAW5ZZ91</accession>
<comment type="caution">
    <text evidence="2">The sequence shown here is derived from an EMBL/GenBank/DDBJ whole genome shotgun (WGS) entry which is preliminary data.</text>
</comment>
<sequence length="97" mass="10360">MLLADSVNLKIDYSWLPSELTRFASGILGFMIIVSVIVFIVGCVKFVFTKLTATLIDNPNGIKILLGVIIACVCLGSIGGLVAWGTNLWPGGITIDF</sequence>
<dbReference type="Proteomes" id="UP001211105">
    <property type="component" value="Unassembled WGS sequence"/>
</dbReference>
<protein>
    <submittedName>
        <fullName evidence="2">Uncharacterized protein</fullName>
    </submittedName>
</protein>
<gene>
    <name evidence="2" type="ORF">PL707_03835</name>
</gene>
<feature type="transmembrane region" description="Helical" evidence="1">
    <location>
        <begin position="60"/>
        <end position="84"/>
    </location>
</feature>
<dbReference type="AlphaFoldDB" id="A0AAW5ZZ91"/>
<dbReference type="RefSeq" id="WP_195223848.1">
    <property type="nucleotide sequence ID" value="NZ_JADMXZ010000004.1"/>
</dbReference>
<dbReference type="EMBL" id="JAQKGX010000002">
    <property type="protein sequence ID" value="MDB1161418.1"/>
    <property type="molecule type" value="Genomic_DNA"/>
</dbReference>
<evidence type="ECO:0000313" key="3">
    <source>
        <dbReference type="Proteomes" id="UP001211105"/>
    </source>
</evidence>
<keyword evidence="1" id="KW-0472">Membrane</keyword>
<reference evidence="2" key="1">
    <citation type="submission" date="2023-01" db="EMBL/GenBank/DDBJ databases">
        <title>Human gut microbiome strain richness.</title>
        <authorList>
            <person name="Chen-Liaw A."/>
        </authorList>
    </citation>
    <scope>NUCLEOTIDE SEQUENCE</scope>
    <source>
        <strain evidence="2">BSD2780120875st1_E5_BSD2780120875b_170604</strain>
    </source>
</reference>
<organism evidence="2 3">
    <name type="scientific">Bifidobacterium catenulatum</name>
    <dbReference type="NCBI Taxonomy" id="1686"/>
    <lineage>
        <taxon>Bacteria</taxon>
        <taxon>Bacillati</taxon>
        <taxon>Actinomycetota</taxon>
        <taxon>Actinomycetes</taxon>
        <taxon>Bifidobacteriales</taxon>
        <taxon>Bifidobacteriaceae</taxon>
        <taxon>Bifidobacterium</taxon>
    </lineage>
</organism>
<evidence type="ECO:0000256" key="1">
    <source>
        <dbReference type="SAM" id="Phobius"/>
    </source>
</evidence>
<name>A0AAW5ZZ91_9BIFI</name>
<keyword evidence="1" id="KW-1133">Transmembrane helix</keyword>
<proteinExistence type="predicted"/>
<keyword evidence="1" id="KW-0812">Transmembrane</keyword>
<evidence type="ECO:0000313" key="2">
    <source>
        <dbReference type="EMBL" id="MDB1161418.1"/>
    </source>
</evidence>